<evidence type="ECO:0000256" key="4">
    <source>
        <dbReference type="ARBA" id="ARBA00022692"/>
    </source>
</evidence>
<comment type="subcellular location">
    <subcellularLocation>
        <location evidence="1">Cell membrane</location>
        <topology evidence="1">Multi-pass membrane protein</topology>
    </subcellularLocation>
</comment>
<dbReference type="Gene3D" id="2.30.30.60">
    <property type="match status" value="1"/>
</dbReference>
<comment type="similarity">
    <text evidence="2">Belongs to the MscS (TC 1.A.23) family.</text>
</comment>
<evidence type="ECO:0000256" key="5">
    <source>
        <dbReference type="ARBA" id="ARBA00022989"/>
    </source>
</evidence>
<feature type="domain" description="Mechanosensitive ion channel MscS C-terminal" evidence="9">
    <location>
        <begin position="181"/>
        <end position="261"/>
    </location>
</feature>
<accession>U3TGB7</accession>
<feature type="domain" description="Mechanosensitive ion channel transmembrane helices 2/3" evidence="10">
    <location>
        <begin position="66"/>
        <end position="105"/>
    </location>
</feature>
<dbReference type="Gene3D" id="1.10.287.1260">
    <property type="match status" value="1"/>
</dbReference>
<dbReference type="PANTHER" id="PTHR30221:SF20">
    <property type="entry name" value="SMALL-CONDUCTANCE MECHANOSENSITIVE CHANNEL"/>
    <property type="match status" value="1"/>
</dbReference>
<dbReference type="GO" id="GO:0008381">
    <property type="term" value="F:mechanosensitive monoatomic ion channel activity"/>
    <property type="evidence" value="ECO:0007669"/>
    <property type="project" value="InterPro"/>
</dbReference>
<dbReference type="Pfam" id="PF00924">
    <property type="entry name" value="MS_channel_2nd"/>
    <property type="match status" value="1"/>
</dbReference>
<dbReference type="InterPro" id="IPR049142">
    <property type="entry name" value="MS_channel_1st"/>
</dbReference>
<feature type="transmembrane region" description="Helical" evidence="7">
    <location>
        <begin position="98"/>
        <end position="118"/>
    </location>
</feature>
<dbReference type="Pfam" id="PF21082">
    <property type="entry name" value="MS_channel_3rd"/>
    <property type="match status" value="1"/>
</dbReference>
<dbReference type="AlphaFoldDB" id="U3TGB7"/>
<evidence type="ECO:0000256" key="7">
    <source>
        <dbReference type="SAM" id="Phobius"/>
    </source>
</evidence>
<dbReference type="Gene3D" id="3.30.70.100">
    <property type="match status" value="1"/>
</dbReference>
<evidence type="ECO:0000256" key="2">
    <source>
        <dbReference type="ARBA" id="ARBA00008017"/>
    </source>
</evidence>
<feature type="transmembrane region" description="Helical" evidence="7">
    <location>
        <begin position="25"/>
        <end position="46"/>
    </location>
</feature>
<evidence type="ECO:0000256" key="6">
    <source>
        <dbReference type="ARBA" id="ARBA00023136"/>
    </source>
</evidence>
<evidence type="ECO:0000313" key="11">
    <source>
        <dbReference type="EMBL" id="BAN90374.1"/>
    </source>
</evidence>
<dbReference type="STRING" id="1198449.ACAM_0905"/>
<evidence type="ECO:0000256" key="1">
    <source>
        <dbReference type="ARBA" id="ARBA00004651"/>
    </source>
</evidence>
<dbReference type="SUPFAM" id="SSF50182">
    <property type="entry name" value="Sm-like ribonucleoproteins"/>
    <property type="match status" value="1"/>
</dbReference>
<dbReference type="EMBL" id="AP012489">
    <property type="protein sequence ID" value="BAN90374.1"/>
    <property type="molecule type" value="Genomic_DNA"/>
</dbReference>
<evidence type="ECO:0000259" key="10">
    <source>
        <dbReference type="Pfam" id="PF21088"/>
    </source>
</evidence>
<dbReference type="eggNOG" id="arCOG01568">
    <property type="taxonomic scope" value="Archaea"/>
</dbReference>
<dbReference type="InterPro" id="IPR006685">
    <property type="entry name" value="MscS_channel_2nd"/>
</dbReference>
<keyword evidence="5 7" id="KW-1133">Transmembrane helix</keyword>
<feature type="domain" description="Mechanosensitive ion channel MscS" evidence="8">
    <location>
        <begin position="107"/>
        <end position="173"/>
    </location>
</feature>
<reference evidence="11 12" key="1">
    <citation type="journal article" date="2013" name="Appl. Environ. Microbiol.">
        <title>Variation of the Virus-Related Elements within Syntenic Genomes of the Hyperthermophilic Archaeon Aeropyrum.</title>
        <authorList>
            <person name="Daifuku T."/>
            <person name="Yoshida T."/>
            <person name="Kitamura T."/>
            <person name="Kawaichi S."/>
            <person name="Inoue T."/>
            <person name="Nomura K."/>
            <person name="Yoshida Y."/>
            <person name="Kuno S."/>
            <person name="Sako Y."/>
        </authorList>
    </citation>
    <scope>NUCLEOTIDE SEQUENCE [LARGE SCALE GENOMIC DNA]</scope>
    <source>
        <strain evidence="11 12">SY1</strain>
    </source>
</reference>
<evidence type="ECO:0000259" key="9">
    <source>
        <dbReference type="Pfam" id="PF21082"/>
    </source>
</evidence>
<dbReference type="InterPro" id="IPR010920">
    <property type="entry name" value="LSM_dom_sf"/>
</dbReference>
<dbReference type="Pfam" id="PF21088">
    <property type="entry name" value="MS_channel_1st"/>
    <property type="match status" value="1"/>
</dbReference>
<dbReference type="PANTHER" id="PTHR30221">
    <property type="entry name" value="SMALL-CONDUCTANCE MECHANOSENSITIVE CHANNEL"/>
    <property type="match status" value="1"/>
</dbReference>
<organism evidence="11 12">
    <name type="scientific">Aeropyrum camini SY1 = JCM 12091</name>
    <dbReference type="NCBI Taxonomy" id="1198449"/>
    <lineage>
        <taxon>Archaea</taxon>
        <taxon>Thermoproteota</taxon>
        <taxon>Thermoprotei</taxon>
        <taxon>Desulfurococcales</taxon>
        <taxon>Desulfurococcaceae</taxon>
        <taxon>Aeropyrum</taxon>
    </lineage>
</organism>
<evidence type="ECO:0000313" key="12">
    <source>
        <dbReference type="Proteomes" id="UP000016887"/>
    </source>
</evidence>
<keyword evidence="4 7" id="KW-0812">Transmembrane</keyword>
<keyword evidence="12" id="KW-1185">Reference proteome</keyword>
<dbReference type="InterPro" id="IPR045275">
    <property type="entry name" value="MscS_archaea/bacteria_type"/>
</dbReference>
<gene>
    <name evidence="11" type="primary">mscS</name>
    <name evidence="11" type="ORF">ACAM_0905</name>
</gene>
<feature type="transmembrane region" description="Helical" evidence="7">
    <location>
        <begin position="67"/>
        <end position="92"/>
    </location>
</feature>
<dbReference type="KEGG" id="acj:ACAM_0905"/>
<dbReference type="InterPro" id="IPR011014">
    <property type="entry name" value="MscS_channel_TM-2"/>
</dbReference>
<keyword evidence="6 7" id="KW-0472">Membrane</keyword>
<name>U3TGB7_9CREN</name>
<evidence type="ECO:0000256" key="3">
    <source>
        <dbReference type="ARBA" id="ARBA00022475"/>
    </source>
</evidence>
<keyword evidence="3" id="KW-1003">Cell membrane</keyword>
<sequence>MYRVAIGGSAAEVLSSLASLPLERVGLALLILAVGLVAAVAARRAIERYGSRVFPRDITVLLARSTYYMVLFLTAVAVLQALGIELTALLVAGGFAGLVLSLALQPLFSNFFSGLYLYGEKSLVIGDLVSVGGFMGRVVEVSTMSTRIRTIDGEVVRIPNSKIINDYMVNYSKSAVRRLTFKASIAYREDIGKAIETISKALGDVYLVLKDPEPEVYASELGDSGVIIDVRVWVPTDYWYQATMQVIKTVREALAREGIEIPFTQVDVWFRTPLSIGGEGREIQG</sequence>
<dbReference type="SUPFAM" id="SSF82861">
    <property type="entry name" value="Mechanosensitive channel protein MscS (YggB), transmembrane region"/>
    <property type="match status" value="1"/>
</dbReference>
<proteinExistence type="inferred from homology"/>
<dbReference type="InterPro" id="IPR049278">
    <property type="entry name" value="MS_channel_C"/>
</dbReference>
<evidence type="ECO:0000259" key="8">
    <source>
        <dbReference type="Pfam" id="PF00924"/>
    </source>
</evidence>
<dbReference type="InterPro" id="IPR023408">
    <property type="entry name" value="MscS_beta-dom_sf"/>
</dbReference>
<dbReference type="Proteomes" id="UP000016887">
    <property type="component" value="Chromosome"/>
</dbReference>
<protein>
    <submittedName>
        <fullName evidence="11">Small conductance mechanosensitive channel MscS</fullName>
    </submittedName>
</protein>
<dbReference type="SUPFAM" id="SSF82689">
    <property type="entry name" value="Mechanosensitive channel protein MscS (YggB), C-terminal domain"/>
    <property type="match status" value="1"/>
</dbReference>
<dbReference type="InterPro" id="IPR011066">
    <property type="entry name" value="MscS_channel_C_sf"/>
</dbReference>
<dbReference type="GO" id="GO:0005886">
    <property type="term" value="C:plasma membrane"/>
    <property type="evidence" value="ECO:0007669"/>
    <property type="project" value="UniProtKB-SubCell"/>
</dbReference>